<organism evidence="2 3">
    <name type="scientific">Asprobacillus argus</name>
    <dbReference type="NCBI Taxonomy" id="3076534"/>
    <lineage>
        <taxon>Bacteria</taxon>
        <taxon>Pseudomonadati</taxon>
        <taxon>Bacteroidota</taxon>
        <taxon>Flavobacteriia</taxon>
        <taxon>Flavobacteriales</taxon>
        <taxon>Flavobacteriaceae</taxon>
        <taxon>Asprobacillus</taxon>
    </lineage>
</organism>
<dbReference type="Proteomes" id="UP001257277">
    <property type="component" value="Unassembled WGS sequence"/>
</dbReference>
<reference evidence="2 3" key="1">
    <citation type="submission" date="2023-09" db="EMBL/GenBank/DDBJ databases">
        <title>Novel taxa isolated from Blanes Bay.</title>
        <authorList>
            <person name="Rey-Velasco X."/>
            <person name="Lucena T."/>
        </authorList>
    </citation>
    <scope>NUCLEOTIDE SEQUENCE [LARGE SCALE GENOMIC DNA]</scope>
    <source>
        <strain evidence="2 3">S356</strain>
    </source>
</reference>
<evidence type="ECO:0000313" key="2">
    <source>
        <dbReference type="EMBL" id="MDT7832579.1"/>
    </source>
</evidence>
<proteinExistence type="predicted"/>
<feature type="region of interest" description="Disordered" evidence="1">
    <location>
        <begin position="1"/>
        <end position="25"/>
    </location>
</feature>
<protein>
    <submittedName>
        <fullName evidence="2">Uncharacterized protein</fullName>
    </submittedName>
</protein>
<keyword evidence="3" id="KW-1185">Reference proteome</keyword>
<accession>A0ABU3LFS4</accession>
<dbReference type="RefSeq" id="WP_349241839.1">
    <property type="nucleotide sequence ID" value="NZ_JAVTTO010000003.1"/>
</dbReference>
<evidence type="ECO:0000256" key="1">
    <source>
        <dbReference type="SAM" id="MobiDB-lite"/>
    </source>
</evidence>
<name>A0ABU3LFS4_9FLAO</name>
<dbReference type="EMBL" id="JAVTTO010000003">
    <property type="protein sequence ID" value="MDT7832579.1"/>
    <property type="molecule type" value="Genomic_DNA"/>
</dbReference>
<feature type="compositionally biased region" description="Basic residues" evidence="1">
    <location>
        <begin position="1"/>
        <end position="11"/>
    </location>
</feature>
<sequence>MNTAKLKRRREVRREPHIAPPASSKLFTLPAPFNMGPSEPYSGPKGQDSLIAPFDITAEYANGKTIIKIKVTVGINSDLTISELDIYGGDAMLKPSQDKKMQKLYVVYDMQEGEMTQFTPYYLELEIPACIEDEHINTLDIYLWNEDPKTSRGTVTTVKHSKLTLEKS</sequence>
<evidence type="ECO:0000313" key="3">
    <source>
        <dbReference type="Proteomes" id="UP001257277"/>
    </source>
</evidence>
<comment type="caution">
    <text evidence="2">The sequence shown here is derived from an EMBL/GenBank/DDBJ whole genome shotgun (WGS) entry which is preliminary data.</text>
</comment>
<gene>
    <name evidence="2" type="ORF">RQM59_09320</name>
</gene>